<proteinExistence type="inferred from homology"/>
<dbReference type="AlphaFoldDB" id="A0AAV5CDC8"/>
<dbReference type="Pfam" id="PF00011">
    <property type="entry name" value="HSP20"/>
    <property type="match status" value="1"/>
</dbReference>
<keyword evidence="2" id="KW-1003">Cell membrane</keyword>
<keyword evidence="7" id="KW-0472">Membrane</keyword>
<evidence type="ECO:0000256" key="3">
    <source>
        <dbReference type="ARBA" id="ARBA00022821"/>
    </source>
</evidence>
<dbReference type="PANTHER" id="PTHR43670">
    <property type="entry name" value="HEAT SHOCK PROTEIN 26"/>
    <property type="match status" value="1"/>
</dbReference>
<sequence>MPATAAPEAAPPPPPRRRVYATVDPRCEWASTENDDTLVVDVSGFRKEELRVLYSTNRKLKVTGECQVDSGQWARFVKVFLVPKSCDTGAIRARMNIDNARLSVVLPKRSPSSSTNDKQNKPQSMGEHKGQENAGGSSGSSSGSLYSAQEDAGKDKVEEKEHREDQGMKKQRPEEIPVQDVPKRSDGDANAVEKDDADDKGESKRWWRKITIVHVLGFVLILALVGVGATLLYVMLL</sequence>
<dbReference type="InterPro" id="IPR002068">
    <property type="entry name" value="A-crystallin/Hsp20_dom"/>
</dbReference>
<dbReference type="CDD" id="cd06464">
    <property type="entry name" value="ACD_sHsps-like"/>
    <property type="match status" value="1"/>
</dbReference>
<keyword evidence="10" id="KW-1185">Reference proteome</keyword>
<accession>A0AAV5CDC8</accession>
<evidence type="ECO:0000256" key="6">
    <source>
        <dbReference type="SAM" id="MobiDB-lite"/>
    </source>
</evidence>
<evidence type="ECO:0000256" key="2">
    <source>
        <dbReference type="ARBA" id="ARBA00022475"/>
    </source>
</evidence>
<feature type="domain" description="SHSP" evidence="8">
    <location>
        <begin position="18"/>
        <end position="123"/>
    </location>
</feature>
<comment type="similarity">
    <text evidence="4 5">Belongs to the small heat shock protein (HSP20) family.</text>
</comment>
<feature type="compositionally biased region" description="Basic and acidic residues" evidence="6">
    <location>
        <begin position="151"/>
        <end position="194"/>
    </location>
</feature>
<keyword evidence="3" id="KW-0611">Plant defense</keyword>
<reference evidence="9" key="1">
    <citation type="journal article" date="2018" name="DNA Res.">
        <title>Multiple hybrid de novo genome assembly of finger millet, an orphan allotetraploid crop.</title>
        <authorList>
            <person name="Hatakeyama M."/>
            <person name="Aluri S."/>
            <person name="Balachadran M.T."/>
            <person name="Sivarajan S.R."/>
            <person name="Patrignani A."/>
            <person name="Gruter S."/>
            <person name="Poveda L."/>
            <person name="Shimizu-Inatsugi R."/>
            <person name="Baeten J."/>
            <person name="Francoijs K.J."/>
            <person name="Nataraja K.N."/>
            <person name="Reddy Y.A.N."/>
            <person name="Phadnis S."/>
            <person name="Ravikumar R.L."/>
            <person name="Schlapbach R."/>
            <person name="Sreeman S.M."/>
            <person name="Shimizu K.K."/>
        </authorList>
    </citation>
    <scope>NUCLEOTIDE SEQUENCE</scope>
</reference>
<dbReference type="GO" id="GO:0006952">
    <property type="term" value="P:defense response"/>
    <property type="evidence" value="ECO:0007669"/>
    <property type="project" value="UniProtKB-KW"/>
</dbReference>
<evidence type="ECO:0000256" key="5">
    <source>
        <dbReference type="RuleBase" id="RU003616"/>
    </source>
</evidence>
<dbReference type="PANTHER" id="PTHR43670:SF89">
    <property type="entry name" value="OS03G0656000 PROTEIN"/>
    <property type="match status" value="1"/>
</dbReference>
<feature type="compositionally biased region" description="Polar residues" evidence="6">
    <location>
        <begin position="110"/>
        <end position="123"/>
    </location>
</feature>
<evidence type="ECO:0000259" key="8">
    <source>
        <dbReference type="PROSITE" id="PS01031"/>
    </source>
</evidence>
<evidence type="ECO:0000313" key="9">
    <source>
        <dbReference type="EMBL" id="GJM96076.1"/>
    </source>
</evidence>
<keyword evidence="7" id="KW-0812">Transmembrane</keyword>
<protein>
    <recommendedName>
        <fullName evidence="8">SHSP domain-containing protein</fullName>
    </recommendedName>
</protein>
<feature type="transmembrane region" description="Helical" evidence="7">
    <location>
        <begin position="210"/>
        <end position="236"/>
    </location>
</feature>
<dbReference type="PROSITE" id="PS01031">
    <property type="entry name" value="SHSP"/>
    <property type="match status" value="1"/>
</dbReference>
<reference evidence="9" key="2">
    <citation type="submission" date="2021-12" db="EMBL/GenBank/DDBJ databases">
        <title>Resequencing data analysis of finger millet.</title>
        <authorList>
            <person name="Hatakeyama M."/>
            <person name="Aluri S."/>
            <person name="Balachadran M.T."/>
            <person name="Sivarajan S.R."/>
            <person name="Poveda L."/>
            <person name="Shimizu-Inatsugi R."/>
            <person name="Schlapbach R."/>
            <person name="Sreeman S.M."/>
            <person name="Shimizu K.K."/>
        </authorList>
    </citation>
    <scope>NUCLEOTIDE SEQUENCE</scope>
</reference>
<dbReference type="InterPro" id="IPR008978">
    <property type="entry name" value="HSP20-like_chaperone"/>
</dbReference>
<dbReference type="GO" id="GO:0005886">
    <property type="term" value="C:plasma membrane"/>
    <property type="evidence" value="ECO:0007669"/>
    <property type="project" value="UniProtKB-SubCell"/>
</dbReference>
<evidence type="ECO:0000256" key="1">
    <source>
        <dbReference type="ARBA" id="ARBA00004162"/>
    </source>
</evidence>
<organism evidence="9 10">
    <name type="scientific">Eleusine coracana subsp. coracana</name>
    <dbReference type="NCBI Taxonomy" id="191504"/>
    <lineage>
        <taxon>Eukaryota</taxon>
        <taxon>Viridiplantae</taxon>
        <taxon>Streptophyta</taxon>
        <taxon>Embryophyta</taxon>
        <taxon>Tracheophyta</taxon>
        <taxon>Spermatophyta</taxon>
        <taxon>Magnoliopsida</taxon>
        <taxon>Liliopsida</taxon>
        <taxon>Poales</taxon>
        <taxon>Poaceae</taxon>
        <taxon>PACMAD clade</taxon>
        <taxon>Chloridoideae</taxon>
        <taxon>Cynodonteae</taxon>
        <taxon>Eleusininae</taxon>
        <taxon>Eleusine</taxon>
    </lineage>
</organism>
<keyword evidence="7" id="KW-1133">Transmembrane helix</keyword>
<comment type="caution">
    <text evidence="9">The sequence shown here is derived from an EMBL/GenBank/DDBJ whole genome shotgun (WGS) entry which is preliminary data.</text>
</comment>
<dbReference type="EMBL" id="BQKI01000006">
    <property type="protein sequence ID" value="GJM96076.1"/>
    <property type="molecule type" value="Genomic_DNA"/>
</dbReference>
<dbReference type="Gene3D" id="2.60.40.790">
    <property type="match status" value="1"/>
</dbReference>
<gene>
    <name evidence="9" type="primary">ga12883</name>
    <name evidence="9" type="ORF">PR202_ga12883</name>
</gene>
<evidence type="ECO:0000256" key="7">
    <source>
        <dbReference type="SAM" id="Phobius"/>
    </source>
</evidence>
<feature type="region of interest" description="Disordered" evidence="6">
    <location>
        <begin position="104"/>
        <end position="200"/>
    </location>
</feature>
<name>A0AAV5CDC8_ELECO</name>
<evidence type="ECO:0000256" key="4">
    <source>
        <dbReference type="PROSITE-ProRule" id="PRU00285"/>
    </source>
</evidence>
<comment type="subcellular location">
    <subcellularLocation>
        <location evidence="1">Cell membrane</location>
        <topology evidence="1">Single-pass membrane protein</topology>
    </subcellularLocation>
</comment>
<dbReference type="Proteomes" id="UP001054889">
    <property type="component" value="Unassembled WGS sequence"/>
</dbReference>
<dbReference type="GO" id="GO:0034605">
    <property type="term" value="P:cellular response to heat"/>
    <property type="evidence" value="ECO:0007669"/>
    <property type="project" value="TreeGrafter"/>
</dbReference>
<dbReference type="SUPFAM" id="SSF49764">
    <property type="entry name" value="HSP20-like chaperones"/>
    <property type="match status" value="1"/>
</dbReference>
<evidence type="ECO:0000313" key="10">
    <source>
        <dbReference type="Proteomes" id="UP001054889"/>
    </source>
</evidence>